<evidence type="ECO:0000256" key="1">
    <source>
        <dbReference type="ARBA" id="ARBA00001946"/>
    </source>
</evidence>
<dbReference type="PROSITE" id="PS01011">
    <property type="entry name" value="FOLYLPOLYGLU_SYNT_1"/>
    <property type="match status" value="1"/>
</dbReference>
<evidence type="ECO:0000256" key="17">
    <source>
        <dbReference type="ARBA" id="ARBA00049161"/>
    </source>
</evidence>
<evidence type="ECO:0000256" key="11">
    <source>
        <dbReference type="ARBA" id="ARBA00022741"/>
    </source>
</evidence>
<evidence type="ECO:0000256" key="12">
    <source>
        <dbReference type="ARBA" id="ARBA00022840"/>
    </source>
</evidence>
<gene>
    <name evidence="21" type="ORF">BCR15_01815</name>
</gene>
<evidence type="ECO:0000256" key="8">
    <source>
        <dbReference type="ARBA" id="ARBA00019357"/>
    </source>
</evidence>
<dbReference type="FunFam" id="3.40.1190.10:FF:000004">
    <property type="entry name" value="Dihydrofolate synthase/folylpolyglutamate synthase"/>
    <property type="match status" value="1"/>
</dbReference>
<dbReference type="PANTHER" id="PTHR11136">
    <property type="entry name" value="FOLYLPOLYGLUTAMATE SYNTHASE-RELATED"/>
    <property type="match status" value="1"/>
</dbReference>
<keyword evidence="13" id="KW-0460">Magnesium</keyword>
<keyword evidence="22" id="KW-1185">Reference proteome</keyword>
<sequence length="445" mass="46666">MTHSTHAALTAALTARWPEHRVAPSLSRISALMHLLGDPHRAVPVIQVAGTNGKGSTAIMIETLLRAAGLRTGRFASPHLSDVRERISIDGEPISEERFDEVWRDIEPYVAMVDEERHDGVAMTFFEVITGMAYAAFADAPVDVAVMEVGLGGRWDATSVADPAVAVVTPIGMDHMHILGSTLAEIAGEKAGIIKEGSRAVLAGQDPEAARVLLQRAMDVGASIAVEGPDFGLLERQLAVGGQVLRLDTAGGPVGDVFLPLYGEHMGRNAALAVAAVEAFLGSQPLNPDIIVEGLGAVEAPARLEQVRTSPPILLDTAHNPPAARATIDALAEAYSFDPLVGVVAMMQDKDADEVLTIFAEQMQHVVVTTVSSTDRGRSVEDLAAVAESVFPPQQVHRAPGMAEALDIAVMLADTLGMNGGVLVAGSVIAAGEARDLLTAHGDES</sequence>
<dbReference type="GO" id="GO:0046872">
    <property type="term" value="F:metal ion binding"/>
    <property type="evidence" value="ECO:0007669"/>
    <property type="project" value="UniProtKB-KW"/>
</dbReference>
<evidence type="ECO:0000256" key="13">
    <source>
        <dbReference type="ARBA" id="ARBA00022842"/>
    </source>
</evidence>
<protein>
    <recommendedName>
        <fullName evidence="8">Dihydrofolate synthase/folylpolyglutamate synthase</fullName>
        <ecNumber evidence="6">6.3.2.12</ecNumber>
        <ecNumber evidence="7">6.3.2.17</ecNumber>
    </recommendedName>
    <alternativeName>
        <fullName evidence="15">Tetrahydrofolylpolyglutamate synthase</fullName>
    </alternativeName>
</protein>
<dbReference type="NCBIfam" id="TIGR01499">
    <property type="entry name" value="folC"/>
    <property type="match status" value="1"/>
</dbReference>
<dbReference type="Proteomes" id="UP000093501">
    <property type="component" value="Unassembled WGS sequence"/>
</dbReference>
<dbReference type="EMBL" id="MBQD01000011">
    <property type="protein sequence ID" value="OCL36618.1"/>
    <property type="molecule type" value="Genomic_DNA"/>
</dbReference>
<keyword evidence="11 18" id="KW-0547">Nucleotide-binding</keyword>
<evidence type="ECO:0000259" key="19">
    <source>
        <dbReference type="Pfam" id="PF02875"/>
    </source>
</evidence>
<evidence type="ECO:0000256" key="18">
    <source>
        <dbReference type="PIRNR" id="PIRNR001563"/>
    </source>
</evidence>
<evidence type="ECO:0000256" key="6">
    <source>
        <dbReference type="ARBA" id="ARBA00013023"/>
    </source>
</evidence>
<comment type="catalytic activity">
    <reaction evidence="16">
        <text>(6S)-5,6,7,8-tetrahydrofolyl-(gamma-L-Glu)(n) + L-glutamate + ATP = (6S)-5,6,7,8-tetrahydrofolyl-(gamma-L-Glu)(n+1) + ADP + phosphate + H(+)</text>
        <dbReference type="Rhea" id="RHEA:10580"/>
        <dbReference type="Rhea" id="RHEA-COMP:14738"/>
        <dbReference type="Rhea" id="RHEA-COMP:14740"/>
        <dbReference type="ChEBI" id="CHEBI:15378"/>
        <dbReference type="ChEBI" id="CHEBI:29985"/>
        <dbReference type="ChEBI" id="CHEBI:30616"/>
        <dbReference type="ChEBI" id="CHEBI:43474"/>
        <dbReference type="ChEBI" id="CHEBI:141005"/>
        <dbReference type="ChEBI" id="CHEBI:456216"/>
        <dbReference type="EC" id="6.3.2.17"/>
    </reaction>
</comment>
<feature type="domain" description="Mur ligase central" evidence="20">
    <location>
        <begin position="136"/>
        <end position="277"/>
    </location>
</feature>
<dbReference type="Gene3D" id="3.90.190.20">
    <property type="entry name" value="Mur ligase, C-terminal domain"/>
    <property type="match status" value="1"/>
</dbReference>
<evidence type="ECO:0000256" key="14">
    <source>
        <dbReference type="ARBA" id="ARBA00022909"/>
    </source>
</evidence>
<dbReference type="InterPro" id="IPR036565">
    <property type="entry name" value="Mur-like_cat_sf"/>
</dbReference>
<keyword evidence="12 18" id="KW-0067">ATP-binding</keyword>
<evidence type="ECO:0000256" key="4">
    <source>
        <dbReference type="ARBA" id="ARBA00008276"/>
    </source>
</evidence>
<name>A0A1C0AQC1_9ACTN</name>
<evidence type="ECO:0000259" key="20">
    <source>
        <dbReference type="Pfam" id="PF08245"/>
    </source>
</evidence>
<evidence type="ECO:0000256" key="9">
    <source>
        <dbReference type="ARBA" id="ARBA00022598"/>
    </source>
</evidence>
<comment type="pathway">
    <text evidence="2">Cofactor biosynthesis; tetrahydrofolate biosynthesis; 7,8-dihydrofolate from 2-amino-4-hydroxy-6-hydroxymethyl-7,8-dihydropteridine diphosphate and 4-aminobenzoate: step 2/2.</text>
</comment>
<comment type="cofactor">
    <cofactor evidence="1">
        <name>Mg(2+)</name>
        <dbReference type="ChEBI" id="CHEBI:18420"/>
    </cofactor>
</comment>
<dbReference type="GO" id="GO:0046656">
    <property type="term" value="P:folic acid biosynthetic process"/>
    <property type="evidence" value="ECO:0007669"/>
    <property type="project" value="UniProtKB-KW"/>
</dbReference>
<evidence type="ECO:0000256" key="2">
    <source>
        <dbReference type="ARBA" id="ARBA00004799"/>
    </source>
</evidence>
<dbReference type="InterPro" id="IPR004101">
    <property type="entry name" value="Mur_ligase_C"/>
</dbReference>
<keyword evidence="10" id="KW-0479">Metal-binding</keyword>
<comment type="similarity">
    <text evidence="4 18">Belongs to the folylpolyglutamate synthase family.</text>
</comment>
<dbReference type="AlphaFoldDB" id="A0A1C0AQC1"/>
<dbReference type="GO" id="GO:0005737">
    <property type="term" value="C:cytoplasm"/>
    <property type="evidence" value="ECO:0007669"/>
    <property type="project" value="TreeGrafter"/>
</dbReference>
<comment type="subunit">
    <text evidence="5">Monomer.</text>
</comment>
<evidence type="ECO:0000256" key="5">
    <source>
        <dbReference type="ARBA" id="ARBA00011245"/>
    </source>
</evidence>
<dbReference type="Pfam" id="PF02875">
    <property type="entry name" value="Mur_ligase_C"/>
    <property type="match status" value="1"/>
</dbReference>
<dbReference type="Gene3D" id="3.40.1190.10">
    <property type="entry name" value="Mur-like, catalytic domain"/>
    <property type="match status" value="1"/>
</dbReference>
<keyword evidence="9 18" id="KW-0436">Ligase</keyword>
<proteinExistence type="inferred from homology"/>
<dbReference type="GO" id="GO:0008841">
    <property type="term" value="F:dihydrofolate synthase activity"/>
    <property type="evidence" value="ECO:0007669"/>
    <property type="project" value="UniProtKB-EC"/>
</dbReference>
<evidence type="ECO:0000256" key="7">
    <source>
        <dbReference type="ARBA" id="ARBA00013025"/>
    </source>
</evidence>
<dbReference type="SUPFAM" id="SSF53623">
    <property type="entry name" value="MurD-like peptide ligases, catalytic domain"/>
    <property type="match status" value="1"/>
</dbReference>
<dbReference type="GO" id="GO:0004326">
    <property type="term" value="F:tetrahydrofolylpolyglutamate synthase activity"/>
    <property type="evidence" value="ECO:0007669"/>
    <property type="project" value="UniProtKB-EC"/>
</dbReference>
<dbReference type="Pfam" id="PF08245">
    <property type="entry name" value="Mur_ligase_M"/>
    <property type="match status" value="1"/>
</dbReference>
<evidence type="ECO:0000256" key="10">
    <source>
        <dbReference type="ARBA" id="ARBA00022723"/>
    </source>
</evidence>
<evidence type="ECO:0000313" key="22">
    <source>
        <dbReference type="Proteomes" id="UP000093501"/>
    </source>
</evidence>
<keyword evidence="14" id="KW-0289">Folate biosynthesis</keyword>
<comment type="catalytic activity">
    <reaction evidence="17">
        <text>7,8-dihydropteroate + L-glutamate + ATP = 7,8-dihydrofolate + ADP + phosphate + H(+)</text>
        <dbReference type="Rhea" id="RHEA:23584"/>
        <dbReference type="ChEBI" id="CHEBI:15378"/>
        <dbReference type="ChEBI" id="CHEBI:17839"/>
        <dbReference type="ChEBI" id="CHEBI:29985"/>
        <dbReference type="ChEBI" id="CHEBI:30616"/>
        <dbReference type="ChEBI" id="CHEBI:43474"/>
        <dbReference type="ChEBI" id="CHEBI:57451"/>
        <dbReference type="ChEBI" id="CHEBI:456216"/>
        <dbReference type="EC" id="6.3.2.12"/>
    </reaction>
</comment>
<dbReference type="SUPFAM" id="SSF53244">
    <property type="entry name" value="MurD-like peptide ligases, peptide-binding domain"/>
    <property type="match status" value="1"/>
</dbReference>
<dbReference type="PIRSF" id="PIRSF001563">
    <property type="entry name" value="Folylpolyglu_synth"/>
    <property type="match status" value="1"/>
</dbReference>
<dbReference type="EC" id="6.3.2.12" evidence="6"/>
<comment type="pathway">
    <text evidence="3">Cofactor biosynthesis; tetrahydrofolylpolyglutamate biosynthesis.</text>
</comment>
<dbReference type="InterPro" id="IPR001645">
    <property type="entry name" value="Folylpolyglutamate_synth"/>
</dbReference>
<dbReference type="EC" id="6.3.2.17" evidence="7"/>
<accession>A0A1C0AQC1</accession>
<comment type="caution">
    <text evidence="21">The sequence shown here is derived from an EMBL/GenBank/DDBJ whole genome shotgun (WGS) entry which is preliminary data.</text>
</comment>
<evidence type="ECO:0000313" key="21">
    <source>
        <dbReference type="EMBL" id="OCL36618.1"/>
    </source>
</evidence>
<dbReference type="GO" id="GO:0005524">
    <property type="term" value="F:ATP binding"/>
    <property type="evidence" value="ECO:0007669"/>
    <property type="project" value="UniProtKB-KW"/>
</dbReference>
<evidence type="ECO:0000256" key="16">
    <source>
        <dbReference type="ARBA" id="ARBA00047493"/>
    </source>
</evidence>
<dbReference type="PANTHER" id="PTHR11136:SF0">
    <property type="entry name" value="DIHYDROFOLATE SYNTHETASE-RELATED"/>
    <property type="match status" value="1"/>
</dbReference>
<dbReference type="InterPro" id="IPR036615">
    <property type="entry name" value="Mur_ligase_C_dom_sf"/>
</dbReference>
<evidence type="ECO:0000256" key="3">
    <source>
        <dbReference type="ARBA" id="ARBA00005150"/>
    </source>
</evidence>
<dbReference type="InterPro" id="IPR018109">
    <property type="entry name" value="Folylpolyglutamate_synth_CS"/>
</dbReference>
<organism evidence="21 22">
    <name type="scientific">Tessaracoccus lapidicaptus</name>
    <dbReference type="NCBI Taxonomy" id="1427523"/>
    <lineage>
        <taxon>Bacteria</taxon>
        <taxon>Bacillati</taxon>
        <taxon>Actinomycetota</taxon>
        <taxon>Actinomycetes</taxon>
        <taxon>Propionibacteriales</taxon>
        <taxon>Propionibacteriaceae</taxon>
        <taxon>Tessaracoccus</taxon>
    </lineage>
</organism>
<dbReference type="RefSeq" id="WP_068751035.1">
    <property type="nucleotide sequence ID" value="NZ_LR214441.1"/>
</dbReference>
<reference evidence="22" key="1">
    <citation type="submission" date="2016-07" db="EMBL/GenBank/DDBJ databases">
        <authorList>
            <person name="Florea S."/>
            <person name="Webb J.S."/>
            <person name="Jaromczyk J."/>
            <person name="Schardl C.L."/>
        </authorList>
    </citation>
    <scope>NUCLEOTIDE SEQUENCE [LARGE SCALE GENOMIC DNA]</scope>
    <source>
        <strain evidence="22">IPBSL-7</strain>
    </source>
</reference>
<feature type="domain" description="Mur ligase C-terminal" evidence="19">
    <location>
        <begin position="303"/>
        <end position="427"/>
    </location>
</feature>
<dbReference type="InterPro" id="IPR013221">
    <property type="entry name" value="Mur_ligase_cen"/>
</dbReference>
<evidence type="ECO:0000256" key="15">
    <source>
        <dbReference type="ARBA" id="ARBA00030592"/>
    </source>
</evidence>